<keyword evidence="5" id="KW-1185">Reference proteome</keyword>
<dbReference type="EMBL" id="FQYV01000012">
    <property type="protein sequence ID" value="SHJ25471.1"/>
    <property type="molecule type" value="Genomic_DNA"/>
</dbReference>
<feature type="chain" id="PRO_5009918193" evidence="2">
    <location>
        <begin position="20"/>
        <end position="309"/>
    </location>
</feature>
<name>A0A1M6HTF2_9FLAO</name>
<dbReference type="STRING" id="797419.SAMN05216556_11354"/>
<evidence type="ECO:0000256" key="1">
    <source>
        <dbReference type="ARBA" id="ARBA00022729"/>
    </source>
</evidence>
<reference evidence="5" key="1">
    <citation type="submission" date="2016-11" db="EMBL/GenBank/DDBJ databases">
        <authorList>
            <person name="Varghese N."/>
            <person name="Submissions S."/>
        </authorList>
    </citation>
    <scope>NUCLEOTIDE SEQUENCE [LARGE SCALE GENOMIC DNA]</scope>
    <source>
        <strain evidence="5">DSM 26349</strain>
    </source>
</reference>
<dbReference type="Proteomes" id="UP000184172">
    <property type="component" value="Unassembled WGS sequence"/>
</dbReference>
<protein>
    <submittedName>
        <fullName evidence="4">Por secretion system C-terminal sorting domain-containing protein</fullName>
    </submittedName>
</protein>
<dbReference type="RefSeq" id="WP_073218111.1">
    <property type="nucleotide sequence ID" value="NZ_FNNS01000013.1"/>
</dbReference>
<dbReference type="InterPro" id="IPR026444">
    <property type="entry name" value="Secre_tail"/>
</dbReference>
<dbReference type="AlphaFoldDB" id="A0A1M6HTF2"/>
<evidence type="ECO:0000256" key="2">
    <source>
        <dbReference type="SAM" id="SignalP"/>
    </source>
</evidence>
<gene>
    <name evidence="4" type="ORF">SAMN04487908_11250</name>
</gene>
<sequence length="309" mass="33095">MKKITSLLSLALVCSVGFAQSNVSTAKEMGDPNAQTVNYGNQTNNLAPCDFDIPSNDFENGWGPANDPASIWADDFVVNMGESFTVTQVGFNVLTEPGVEVDEADVFFYSDSGMGPGDEVASFTQQEITSQEVIGENFGFDVRRVVIDITPTEFVGSAGAETVYWMGAVLAYSGASVYWEVTSIITTPNEGYLYDADTAAWYPGSTVFTDPMDPADYVRTISGECNALSVNSNALSQVAVYPNPTSDVLNIQTPANVDVTSVVLFDVLGKKVNADYNNSAINMTSLSQGVYILKVETSAGTLTQKVVKQ</sequence>
<organism evidence="4 5">
    <name type="scientific">Aequorivita viscosa</name>
    <dbReference type="NCBI Taxonomy" id="797419"/>
    <lineage>
        <taxon>Bacteria</taxon>
        <taxon>Pseudomonadati</taxon>
        <taxon>Bacteroidota</taxon>
        <taxon>Flavobacteriia</taxon>
        <taxon>Flavobacteriales</taxon>
        <taxon>Flavobacteriaceae</taxon>
        <taxon>Aequorivita</taxon>
    </lineage>
</organism>
<feature type="domain" description="Secretion system C-terminal sorting" evidence="3">
    <location>
        <begin position="240"/>
        <end position="307"/>
    </location>
</feature>
<feature type="signal peptide" evidence="2">
    <location>
        <begin position="1"/>
        <end position="19"/>
    </location>
</feature>
<accession>A0A1M6HTF2</accession>
<dbReference type="Pfam" id="PF18962">
    <property type="entry name" value="Por_Secre_tail"/>
    <property type="match status" value="1"/>
</dbReference>
<keyword evidence="1 2" id="KW-0732">Signal</keyword>
<dbReference type="NCBIfam" id="TIGR04183">
    <property type="entry name" value="Por_Secre_tail"/>
    <property type="match status" value="1"/>
</dbReference>
<evidence type="ECO:0000313" key="4">
    <source>
        <dbReference type="EMBL" id="SHJ25471.1"/>
    </source>
</evidence>
<dbReference type="OrthoDB" id="1288696at2"/>
<evidence type="ECO:0000259" key="3">
    <source>
        <dbReference type="Pfam" id="PF18962"/>
    </source>
</evidence>
<proteinExistence type="predicted"/>
<evidence type="ECO:0000313" key="5">
    <source>
        <dbReference type="Proteomes" id="UP000184172"/>
    </source>
</evidence>